<comment type="caution">
    <text evidence="3">The sequence shown here is derived from an EMBL/GenBank/DDBJ whole genome shotgun (WGS) entry which is preliminary data.</text>
</comment>
<organism evidence="3 4">
    <name type="scientific">Henriciella barbarensis</name>
    <dbReference type="NCBI Taxonomy" id="86342"/>
    <lineage>
        <taxon>Bacteria</taxon>
        <taxon>Pseudomonadati</taxon>
        <taxon>Pseudomonadota</taxon>
        <taxon>Alphaproteobacteria</taxon>
        <taxon>Hyphomonadales</taxon>
        <taxon>Hyphomonadaceae</taxon>
        <taxon>Henriciella</taxon>
    </lineage>
</organism>
<dbReference type="OrthoDB" id="9790146at2"/>
<evidence type="ECO:0000256" key="1">
    <source>
        <dbReference type="ARBA" id="ARBA00006484"/>
    </source>
</evidence>
<evidence type="ECO:0000313" key="3">
    <source>
        <dbReference type="EMBL" id="RIJ24411.1"/>
    </source>
</evidence>
<reference evidence="3 4" key="1">
    <citation type="submission" date="2018-08" db="EMBL/GenBank/DDBJ databases">
        <title>Henriciella mobilis sp. nov., isolated from seawater.</title>
        <authorList>
            <person name="Cheng H."/>
            <person name="Wu Y.-H."/>
            <person name="Xu X.-W."/>
            <person name="Guo L.-L."/>
        </authorList>
    </citation>
    <scope>NUCLEOTIDE SEQUENCE [LARGE SCALE GENOMIC DNA]</scope>
    <source>
        <strain evidence="3 4">CCUG66934</strain>
    </source>
</reference>
<protein>
    <submittedName>
        <fullName evidence="3">SDR family oxidoreductase</fullName>
    </submittedName>
</protein>
<dbReference type="NCBIfam" id="NF005559">
    <property type="entry name" value="PRK07231.1"/>
    <property type="match status" value="1"/>
</dbReference>
<dbReference type="InterPro" id="IPR036291">
    <property type="entry name" value="NAD(P)-bd_dom_sf"/>
</dbReference>
<comment type="similarity">
    <text evidence="1">Belongs to the short-chain dehydrogenases/reductases (SDR) family.</text>
</comment>
<gene>
    <name evidence="3" type="ORF">D1224_09290</name>
</gene>
<dbReference type="PRINTS" id="PR00080">
    <property type="entry name" value="SDRFAMILY"/>
</dbReference>
<dbReference type="AlphaFoldDB" id="A0A399R0U5"/>
<dbReference type="SUPFAM" id="SSF51735">
    <property type="entry name" value="NAD(P)-binding Rossmann-fold domains"/>
    <property type="match status" value="1"/>
</dbReference>
<accession>A0A399R0U5</accession>
<dbReference type="PANTHER" id="PTHR43975:SF2">
    <property type="entry name" value="EG:BACR7A4.14 PROTEIN-RELATED"/>
    <property type="match status" value="1"/>
</dbReference>
<dbReference type="Pfam" id="PF13561">
    <property type="entry name" value="adh_short_C2"/>
    <property type="match status" value="1"/>
</dbReference>
<feature type="domain" description="Ketoreductase" evidence="2">
    <location>
        <begin position="5"/>
        <end position="181"/>
    </location>
</feature>
<dbReference type="PROSITE" id="PS00061">
    <property type="entry name" value="ADH_SHORT"/>
    <property type="match status" value="1"/>
</dbReference>
<dbReference type="FunFam" id="3.40.50.720:FF:000084">
    <property type="entry name" value="Short-chain dehydrogenase reductase"/>
    <property type="match status" value="1"/>
</dbReference>
<dbReference type="CDD" id="cd05233">
    <property type="entry name" value="SDR_c"/>
    <property type="match status" value="1"/>
</dbReference>
<dbReference type="InterPro" id="IPR002347">
    <property type="entry name" value="SDR_fam"/>
</dbReference>
<proteinExistence type="inferred from homology"/>
<dbReference type="PRINTS" id="PR00081">
    <property type="entry name" value="GDHRDH"/>
</dbReference>
<dbReference type="Proteomes" id="UP000265431">
    <property type="component" value="Unassembled WGS sequence"/>
</dbReference>
<evidence type="ECO:0000313" key="4">
    <source>
        <dbReference type="Proteomes" id="UP000265431"/>
    </source>
</evidence>
<name>A0A399R0U5_9PROT</name>
<dbReference type="InterPro" id="IPR020904">
    <property type="entry name" value="Sc_DH/Rdtase_CS"/>
</dbReference>
<sequence>MSDPKTVIITGAGSGIGAATAERFSGDGWNVVLNGRTKKKLDKVAGNLPAERTLVVSGDVSNADDVGRLVSEAVEKFGGVDCLVNNAGVAEMGEPGDLSLEDFEKIMSINVTGIFHSVTAALPHLKTAKGAIVNTSSVSGIGGDWKMFGYNTSKGAVSNMTRAMALDLGKYGVRVNAVAPSVTRTDMAEGIHSDEEKMEKVRARLPLGRAAEPEEVASVIAFLAGPDAAFVSGVILPVDGGLSASNGQPNFAA</sequence>
<evidence type="ECO:0000259" key="2">
    <source>
        <dbReference type="SMART" id="SM00822"/>
    </source>
</evidence>
<dbReference type="Gene3D" id="3.40.50.720">
    <property type="entry name" value="NAD(P)-binding Rossmann-like Domain"/>
    <property type="match status" value="1"/>
</dbReference>
<dbReference type="PANTHER" id="PTHR43975">
    <property type="entry name" value="ZGC:101858"/>
    <property type="match status" value="1"/>
</dbReference>
<dbReference type="InterPro" id="IPR057326">
    <property type="entry name" value="KR_dom"/>
</dbReference>
<dbReference type="SMART" id="SM00822">
    <property type="entry name" value="PKS_KR"/>
    <property type="match status" value="1"/>
</dbReference>
<keyword evidence="4" id="KW-1185">Reference proteome</keyword>
<dbReference type="EMBL" id="QWGB01000005">
    <property type="protein sequence ID" value="RIJ24411.1"/>
    <property type="molecule type" value="Genomic_DNA"/>
</dbReference>
<dbReference type="RefSeq" id="WP_119379600.1">
    <property type="nucleotide sequence ID" value="NZ_QWGB01000005.1"/>
</dbReference>